<feature type="transmembrane region" description="Helical" evidence="12">
    <location>
        <begin position="12"/>
        <end position="34"/>
    </location>
</feature>
<accession>M4VKN3</accession>
<organism evidence="14 15">
    <name type="scientific">Micavibrio aeruginosavorus EPB</name>
    <dbReference type="NCBI Taxonomy" id="349215"/>
    <lineage>
        <taxon>Bacteria</taxon>
        <taxon>Pseudomonadati</taxon>
        <taxon>Bdellovibrionota</taxon>
        <taxon>Bdellovibrionia</taxon>
        <taxon>Bdellovibrionales</taxon>
        <taxon>Pseudobdellovibrionaceae</taxon>
        <taxon>Micavibrio</taxon>
    </lineage>
</organism>
<dbReference type="HOGENOM" id="CLU_871005_0_0_5"/>
<evidence type="ECO:0000313" key="14">
    <source>
        <dbReference type="EMBL" id="AGH98656.1"/>
    </source>
</evidence>
<dbReference type="GO" id="GO:0006508">
    <property type="term" value="P:proteolysis"/>
    <property type="evidence" value="ECO:0007669"/>
    <property type="project" value="UniProtKB-KW"/>
</dbReference>
<dbReference type="PANTHER" id="PTHR43221:SF1">
    <property type="entry name" value="PROTEASE HTPX"/>
    <property type="match status" value="1"/>
</dbReference>
<keyword evidence="5" id="KW-0479">Metal-binding</keyword>
<evidence type="ECO:0000256" key="1">
    <source>
        <dbReference type="ARBA" id="ARBA00004651"/>
    </source>
</evidence>
<dbReference type="GO" id="GO:0046872">
    <property type="term" value="F:metal ion binding"/>
    <property type="evidence" value="ECO:0007669"/>
    <property type="project" value="UniProtKB-KW"/>
</dbReference>
<feature type="transmembrane region" description="Helical" evidence="12">
    <location>
        <begin position="169"/>
        <end position="195"/>
    </location>
</feature>
<comment type="similarity">
    <text evidence="11">Belongs to the peptidase M48 family.</text>
</comment>
<dbReference type="PANTHER" id="PTHR43221">
    <property type="entry name" value="PROTEASE HTPX"/>
    <property type="match status" value="1"/>
</dbReference>
<reference evidence="14 15" key="1">
    <citation type="journal article" date="2013" name="ISME J.">
        <title>By their genes ye shall know them: genomic signatures of predatory bacteria.</title>
        <authorList>
            <person name="Pasternak Z."/>
            <person name="Pietrokovski S."/>
            <person name="Rotem O."/>
            <person name="Gophna U."/>
            <person name="Lurie-Weinberger M.N."/>
            <person name="Jurkevitch E."/>
        </authorList>
    </citation>
    <scope>NUCLEOTIDE SEQUENCE [LARGE SCALE GENOMIC DNA]</scope>
    <source>
        <strain evidence="14">EPB</strain>
    </source>
</reference>
<dbReference type="GO" id="GO:0005886">
    <property type="term" value="C:plasma membrane"/>
    <property type="evidence" value="ECO:0007669"/>
    <property type="project" value="UniProtKB-SubCell"/>
</dbReference>
<keyword evidence="2" id="KW-1003">Cell membrane</keyword>
<gene>
    <name evidence="14" type="ORF">A11S_1854</name>
</gene>
<evidence type="ECO:0000313" key="15">
    <source>
        <dbReference type="Proteomes" id="UP000011932"/>
    </source>
</evidence>
<dbReference type="InterPro" id="IPR050083">
    <property type="entry name" value="HtpX_protease"/>
</dbReference>
<keyword evidence="3 11" id="KW-0645">Protease</keyword>
<evidence type="ECO:0000256" key="4">
    <source>
        <dbReference type="ARBA" id="ARBA00022692"/>
    </source>
</evidence>
<evidence type="ECO:0000256" key="8">
    <source>
        <dbReference type="ARBA" id="ARBA00022989"/>
    </source>
</evidence>
<dbReference type="GO" id="GO:0004222">
    <property type="term" value="F:metalloendopeptidase activity"/>
    <property type="evidence" value="ECO:0007669"/>
    <property type="project" value="InterPro"/>
</dbReference>
<sequence>MPILRLPTIRTRLVRGAGMILAQFGVPAGLAMAASTMFGFGPLAGLALAGATYGAAFFRAVQIGRDHDFDRAYADAPTIPAIQDRAAVLAKRVGLAPPAVRLIGDWDFYGLDMIGDVAATTGTAIYVSSRFKRMPCAEREFVLAHEMAHMRAADLSTQIPMRAAVQGSLFLTGVAGVAMVTAVIATGGSVVAAFYGATWSGFFYAHHMAQKALAAKIVREQEYRADENALRLTRDFNAAASLIDRLDDTGPGGIYEEDAPQPSMFTALEKLFGTHPVRDDRMKALRAVWREMVAADPSLQKPRAVPLAPAPTPRP</sequence>
<dbReference type="Proteomes" id="UP000011932">
    <property type="component" value="Chromosome"/>
</dbReference>
<comment type="cofactor">
    <cofactor evidence="11">
        <name>Zn(2+)</name>
        <dbReference type="ChEBI" id="CHEBI:29105"/>
    </cofactor>
    <text evidence="11">Binds 1 zinc ion per subunit.</text>
</comment>
<dbReference type="AlphaFoldDB" id="M4VKN3"/>
<evidence type="ECO:0000256" key="9">
    <source>
        <dbReference type="ARBA" id="ARBA00023049"/>
    </source>
</evidence>
<feature type="domain" description="Peptidase M48" evidence="13">
    <location>
        <begin position="135"/>
        <end position="287"/>
    </location>
</feature>
<evidence type="ECO:0000256" key="5">
    <source>
        <dbReference type="ARBA" id="ARBA00022723"/>
    </source>
</evidence>
<feature type="transmembrane region" description="Helical" evidence="12">
    <location>
        <begin position="40"/>
        <end position="61"/>
    </location>
</feature>
<evidence type="ECO:0000256" key="12">
    <source>
        <dbReference type="SAM" id="Phobius"/>
    </source>
</evidence>
<dbReference type="InterPro" id="IPR001915">
    <property type="entry name" value="Peptidase_M48"/>
</dbReference>
<dbReference type="KEGG" id="man:A11S_1854"/>
<evidence type="ECO:0000259" key="13">
    <source>
        <dbReference type="Pfam" id="PF01435"/>
    </source>
</evidence>
<dbReference type="EMBL" id="CP003538">
    <property type="protein sequence ID" value="AGH98656.1"/>
    <property type="molecule type" value="Genomic_DNA"/>
</dbReference>
<keyword evidence="7 11" id="KW-0862">Zinc</keyword>
<keyword evidence="9 11" id="KW-0482">Metalloprotease</keyword>
<protein>
    <submittedName>
        <fullName evidence="14">Peptidase M48, Ste24p</fullName>
    </submittedName>
</protein>
<dbReference type="Pfam" id="PF01435">
    <property type="entry name" value="Peptidase_M48"/>
    <property type="match status" value="1"/>
</dbReference>
<evidence type="ECO:0000256" key="10">
    <source>
        <dbReference type="ARBA" id="ARBA00023136"/>
    </source>
</evidence>
<evidence type="ECO:0000256" key="7">
    <source>
        <dbReference type="ARBA" id="ARBA00022833"/>
    </source>
</evidence>
<name>M4VKN3_9BACT</name>
<proteinExistence type="inferred from homology"/>
<evidence type="ECO:0000256" key="3">
    <source>
        <dbReference type="ARBA" id="ARBA00022670"/>
    </source>
</evidence>
<evidence type="ECO:0000256" key="2">
    <source>
        <dbReference type="ARBA" id="ARBA00022475"/>
    </source>
</evidence>
<keyword evidence="8 12" id="KW-1133">Transmembrane helix</keyword>
<dbReference type="STRING" id="349215.A11S_1854"/>
<evidence type="ECO:0000256" key="11">
    <source>
        <dbReference type="RuleBase" id="RU003983"/>
    </source>
</evidence>
<evidence type="ECO:0000256" key="6">
    <source>
        <dbReference type="ARBA" id="ARBA00022801"/>
    </source>
</evidence>
<keyword evidence="6 11" id="KW-0378">Hydrolase</keyword>
<comment type="subcellular location">
    <subcellularLocation>
        <location evidence="1">Cell membrane</location>
        <topology evidence="1">Multi-pass membrane protein</topology>
    </subcellularLocation>
</comment>
<keyword evidence="10 12" id="KW-0472">Membrane</keyword>
<keyword evidence="4 12" id="KW-0812">Transmembrane</keyword>